<dbReference type="Proteomes" id="UP000324701">
    <property type="component" value="Unassembled WGS sequence"/>
</dbReference>
<dbReference type="Pfam" id="PF10708">
    <property type="entry name" value="DUF2510"/>
    <property type="match status" value="1"/>
</dbReference>
<evidence type="ECO:0000259" key="3">
    <source>
        <dbReference type="Pfam" id="PF10708"/>
    </source>
</evidence>
<evidence type="ECO:0000256" key="1">
    <source>
        <dbReference type="SAM" id="MobiDB-lite"/>
    </source>
</evidence>
<comment type="caution">
    <text evidence="4">The sequence shown here is derived from an EMBL/GenBank/DDBJ whole genome shotgun (WGS) entry which is preliminary data.</text>
</comment>
<evidence type="ECO:0000313" key="4">
    <source>
        <dbReference type="EMBL" id="KAA1250773.1"/>
    </source>
</evidence>
<gene>
    <name evidence="4" type="ORF">F0Q45_07930</name>
</gene>
<accession>A0A5B1BTV1</accession>
<keyword evidence="2" id="KW-0812">Transmembrane</keyword>
<keyword evidence="2" id="KW-1133">Transmembrane helix</keyword>
<feature type="domain" description="DUF2510" evidence="3">
    <location>
        <begin position="7"/>
        <end position="39"/>
    </location>
</feature>
<feature type="region of interest" description="Disordered" evidence="1">
    <location>
        <begin position="171"/>
        <end position="192"/>
    </location>
</feature>
<feature type="transmembrane region" description="Helical" evidence="2">
    <location>
        <begin position="65"/>
        <end position="88"/>
    </location>
</feature>
<dbReference type="InterPro" id="IPR018929">
    <property type="entry name" value="DUF2510"/>
</dbReference>
<evidence type="ECO:0000313" key="5">
    <source>
        <dbReference type="Proteomes" id="UP000324701"/>
    </source>
</evidence>
<keyword evidence="5" id="KW-1185">Reference proteome</keyword>
<dbReference type="EMBL" id="VTZN01000033">
    <property type="protein sequence ID" value="KAA1250773.1"/>
    <property type="molecule type" value="Genomic_DNA"/>
</dbReference>
<keyword evidence="2" id="KW-0472">Membrane</keyword>
<sequence length="192" mass="20538">MTGAPLPGWYPDPSGAPGQRYFDGQQWTYRAPLPPPTPPPPPSIVIHNTVGAPAPYVVAAGPNHALHLVLTLLTCGMWLPVWLIVAVASPQRVRVAGRPAPFSHTALIIAAVFGGLLLLGLAVSHPAVFIALVALAGLGYLSYRAYERAVERRAEQDRIAARADGQHRAFLSGDPWGTFGRYPPVPPPDPQR</sequence>
<dbReference type="OrthoDB" id="4727482at2"/>
<feature type="transmembrane region" description="Helical" evidence="2">
    <location>
        <begin position="100"/>
        <end position="121"/>
    </location>
</feature>
<organism evidence="4 5">
    <name type="scientific">Mycobacterium simiae</name>
    <name type="common">Mycobacterium habana</name>
    <dbReference type="NCBI Taxonomy" id="1784"/>
    <lineage>
        <taxon>Bacteria</taxon>
        <taxon>Bacillati</taxon>
        <taxon>Actinomycetota</taxon>
        <taxon>Actinomycetes</taxon>
        <taxon>Mycobacteriales</taxon>
        <taxon>Mycobacteriaceae</taxon>
        <taxon>Mycobacterium</taxon>
        <taxon>Mycobacterium simiae complex</taxon>
    </lineage>
</organism>
<feature type="compositionally biased region" description="Pro residues" evidence="1">
    <location>
        <begin position="183"/>
        <end position="192"/>
    </location>
</feature>
<proteinExistence type="predicted"/>
<evidence type="ECO:0000256" key="2">
    <source>
        <dbReference type="SAM" id="Phobius"/>
    </source>
</evidence>
<protein>
    <submittedName>
        <fullName evidence="4">DUF2510 domain-containing protein</fullName>
    </submittedName>
</protein>
<dbReference type="AlphaFoldDB" id="A0A5B1BTV1"/>
<reference evidence="4 5" key="1">
    <citation type="submission" date="2019-09" db="EMBL/GenBank/DDBJ databases">
        <title>Report of infection by Mycobacterium simiae a patient suffering from pulmonary tuberculosis.</title>
        <authorList>
            <person name="Mohanty P.S."/>
            <person name="Bansal A.K."/>
            <person name="Singh H."/>
            <person name="Sharma S."/>
            <person name="Patil S.A."/>
            <person name="Upadhaya P."/>
            <person name="Singh P.K."/>
            <person name="Kumar D."/>
            <person name="Kumar S."/>
            <person name="Singh R.K."/>
            <person name="Chaudhary B."/>
        </authorList>
    </citation>
    <scope>NUCLEOTIDE SEQUENCE [LARGE SCALE GENOMIC DNA]</scope>
    <source>
        <strain evidence="4 5">JAL-560-SIM</strain>
    </source>
</reference>
<name>A0A5B1BTV1_MYCSI</name>
<feature type="transmembrane region" description="Helical" evidence="2">
    <location>
        <begin position="127"/>
        <end position="146"/>
    </location>
</feature>